<dbReference type="GeneID" id="95396233"/>
<dbReference type="PANTHER" id="PTHR33164:SF99">
    <property type="entry name" value="MARR FAMILY REGULATORY PROTEIN"/>
    <property type="match status" value="1"/>
</dbReference>
<dbReference type="GO" id="GO:0006950">
    <property type="term" value="P:response to stress"/>
    <property type="evidence" value="ECO:0007669"/>
    <property type="project" value="TreeGrafter"/>
</dbReference>
<dbReference type="Gene3D" id="1.10.10.10">
    <property type="entry name" value="Winged helix-like DNA-binding domain superfamily/Winged helix DNA-binding domain"/>
    <property type="match status" value="1"/>
</dbReference>
<protein>
    <submittedName>
        <fullName evidence="2">DNA-binding MarR family transcriptional regulator</fullName>
    </submittedName>
</protein>
<dbReference type="InterPro" id="IPR039422">
    <property type="entry name" value="MarR/SlyA-like"/>
</dbReference>
<dbReference type="EMBL" id="JACIBV010000001">
    <property type="protein sequence ID" value="MBB3732771.1"/>
    <property type="molecule type" value="Genomic_DNA"/>
</dbReference>
<sequence>MSELSELERRAVAERNLCGLVSGLARQIEEQVRQRATALGLTGPQAVALRELTGPMTMRDLAERMSCEPSNATFIVDKLEKRGLVERHAHPQDRRAKHLVLTAEGVELRGRLLELLTARSPLAGLSPQEQDSLRDLLLRAASDPASAADER</sequence>
<gene>
    <name evidence="2" type="ORF">FHR33_008631</name>
</gene>
<dbReference type="InterPro" id="IPR000835">
    <property type="entry name" value="HTH_MarR-typ"/>
</dbReference>
<keyword evidence="3" id="KW-1185">Reference proteome</keyword>
<accession>A0A7W5YCT8</accession>
<name>A0A7W5YCT8_9ACTN</name>
<dbReference type="InterPro" id="IPR036390">
    <property type="entry name" value="WH_DNA-bd_sf"/>
</dbReference>
<dbReference type="Proteomes" id="UP000579945">
    <property type="component" value="Unassembled WGS sequence"/>
</dbReference>
<dbReference type="SUPFAM" id="SSF46785">
    <property type="entry name" value="Winged helix' DNA-binding domain"/>
    <property type="match status" value="1"/>
</dbReference>
<evidence type="ECO:0000313" key="2">
    <source>
        <dbReference type="EMBL" id="MBB3732771.1"/>
    </source>
</evidence>
<keyword evidence="2" id="KW-0238">DNA-binding</keyword>
<dbReference type="RefSeq" id="WP_183659757.1">
    <property type="nucleotide sequence ID" value="NZ_JACIBV010000001.1"/>
</dbReference>
<dbReference type="SMART" id="SM00347">
    <property type="entry name" value="HTH_MARR"/>
    <property type="match status" value="1"/>
</dbReference>
<feature type="domain" description="HTH marR-type" evidence="1">
    <location>
        <begin position="14"/>
        <end position="142"/>
    </location>
</feature>
<comment type="caution">
    <text evidence="2">The sequence shown here is derived from an EMBL/GenBank/DDBJ whole genome shotgun (WGS) entry which is preliminary data.</text>
</comment>
<dbReference type="PROSITE" id="PS50995">
    <property type="entry name" value="HTH_MARR_2"/>
    <property type="match status" value="1"/>
</dbReference>
<dbReference type="GO" id="GO:0003677">
    <property type="term" value="F:DNA binding"/>
    <property type="evidence" value="ECO:0007669"/>
    <property type="project" value="UniProtKB-KW"/>
</dbReference>
<proteinExistence type="predicted"/>
<dbReference type="PANTHER" id="PTHR33164">
    <property type="entry name" value="TRANSCRIPTIONAL REGULATOR, MARR FAMILY"/>
    <property type="match status" value="1"/>
</dbReference>
<dbReference type="InterPro" id="IPR036388">
    <property type="entry name" value="WH-like_DNA-bd_sf"/>
</dbReference>
<dbReference type="AlphaFoldDB" id="A0A7W5YCT8"/>
<dbReference type="Pfam" id="PF01047">
    <property type="entry name" value="MarR"/>
    <property type="match status" value="1"/>
</dbReference>
<reference evidence="2 3" key="1">
    <citation type="submission" date="2020-08" db="EMBL/GenBank/DDBJ databases">
        <title>Sequencing the genomes of 1000 actinobacteria strains.</title>
        <authorList>
            <person name="Klenk H.-P."/>
        </authorList>
    </citation>
    <scope>NUCLEOTIDE SEQUENCE [LARGE SCALE GENOMIC DNA]</scope>
    <source>
        <strain evidence="2 3">DSM 44320</strain>
    </source>
</reference>
<dbReference type="GO" id="GO:0003700">
    <property type="term" value="F:DNA-binding transcription factor activity"/>
    <property type="evidence" value="ECO:0007669"/>
    <property type="project" value="InterPro"/>
</dbReference>
<organism evidence="2 3">
    <name type="scientific">Nonomuraea dietziae</name>
    <dbReference type="NCBI Taxonomy" id="65515"/>
    <lineage>
        <taxon>Bacteria</taxon>
        <taxon>Bacillati</taxon>
        <taxon>Actinomycetota</taxon>
        <taxon>Actinomycetes</taxon>
        <taxon>Streptosporangiales</taxon>
        <taxon>Streptosporangiaceae</taxon>
        <taxon>Nonomuraea</taxon>
    </lineage>
</organism>
<evidence type="ECO:0000259" key="1">
    <source>
        <dbReference type="PROSITE" id="PS50995"/>
    </source>
</evidence>
<dbReference type="PRINTS" id="PR00598">
    <property type="entry name" value="HTHMARR"/>
</dbReference>
<evidence type="ECO:0000313" key="3">
    <source>
        <dbReference type="Proteomes" id="UP000579945"/>
    </source>
</evidence>